<feature type="compositionally biased region" description="Pro residues" evidence="1">
    <location>
        <begin position="554"/>
        <end position="563"/>
    </location>
</feature>
<protein>
    <submittedName>
        <fullName evidence="2">Uncharacterized protein</fullName>
    </submittedName>
</protein>
<evidence type="ECO:0000313" key="3">
    <source>
        <dbReference type="Proteomes" id="UP001437256"/>
    </source>
</evidence>
<reference evidence="2 3" key="1">
    <citation type="submission" date="2024-05" db="EMBL/GenBank/DDBJ databases">
        <title>A draft genome resource for the thread blight pathogen Marasmius tenuissimus strain MS-2.</title>
        <authorList>
            <person name="Yulfo-Soto G.E."/>
            <person name="Baruah I.K."/>
            <person name="Amoako-Attah I."/>
            <person name="Bukari Y."/>
            <person name="Meinhardt L.W."/>
            <person name="Bailey B.A."/>
            <person name="Cohen S.P."/>
        </authorList>
    </citation>
    <scope>NUCLEOTIDE SEQUENCE [LARGE SCALE GENOMIC DNA]</scope>
    <source>
        <strain evidence="2 3">MS-2</strain>
    </source>
</reference>
<feature type="region of interest" description="Disordered" evidence="1">
    <location>
        <begin position="546"/>
        <end position="573"/>
    </location>
</feature>
<keyword evidence="3" id="KW-1185">Reference proteome</keyword>
<proteinExistence type="predicted"/>
<accession>A0ABR3A1K9</accession>
<comment type="caution">
    <text evidence="2">The sequence shown here is derived from an EMBL/GenBank/DDBJ whole genome shotgun (WGS) entry which is preliminary data.</text>
</comment>
<dbReference type="EMBL" id="JBBXMP010000022">
    <property type="protein sequence ID" value="KAL0067830.1"/>
    <property type="molecule type" value="Genomic_DNA"/>
</dbReference>
<evidence type="ECO:0000313" key="2">
    <source>
        <dbReference type="EMBL" id="KAL0067830.1"/>
    </source>
</evidence>
<name>A0ABR3A1K9_9AGAR</name>
<dbReference type="Proteomes" id="UP001437256">
    <property type="component" value="Unassembled WGS sequence"/>
</dbReference>
<evidence type="ECO:0000256" key="1">
    <source>
        <dbReference type="SAM" id="MobiDB-lite"/>
    </source>
</evidence>
<sequence length="612" mass="69086">MSDVLPALSLSNSNLWNLPNVKLSAAEADEDQDLRGILEQFEPVQSSNATPESPYYLFHLSHLLLRNDHHRLQLDNVRLLVSSTTQRLIFIRRNDAHMLFQKRLSHVEKLSDIQQLIIGEPILNICPNPFIRNDHEINASLEISRSVINRFQAIVEELFTTRVEQQTVIPEVLDWNEAHSHQSETTPSDFAPVSHFEILKHIQETFSDIAYGDGSQVFAIIGSAFDYNRALQHPRQMGEKVRKSLRQSGIPRILISHHDGPYTTLKLDLRGREEALESPELVLGRGESYHDDLSRRRWLQSDRGHISLALRNYGAHLRPNDGSVANVIHISMAFVQLFVAARHQLQVNPGPDSHSSWLTVQAMLKIIIVHEMAHFLVRSVLGVLQGTPQPDKDHLWIVCEMLKEEESEADSGFMVEVLWLGHRSSLVIDTLGRLRLFVPSDLGEPAFTEEEQPAEPPAFTVSGFSIKLGTAELAGGDFDQDDGDKWEPVPDPNDLNFESGWLVEDHRVAQLLGPRLPLSNTSIFSDPGQNSLSTVHVRNRQLEGLFPQHRPKPSQSPSPPAIALPPSRTKKPEGIFTIPLEKDRVIMLKKHRRRKDVLNVDVLNAGLDQAHI</sequence>
<gene>
    <name evidence="2" type="ORF">AAF712_004998</name>
</gene>
<organism evidence="2 3">
    <name type="scientific">Marasmius tenuissimus</name>
    <dbReference type="NCBI Taxonomy" id="585030"/>
    <lineage>
        <taxon>Eukaryota</taxon>
        <taxon>Fungi</taxon>
        <taxon>Dikarya</taxon>
        <taxon>Basidiomycota</taxon>
        <taxon>Agaricomycotina</taxon>
        <taxon>Agaricomycetes</taxon>
        <taxon>Agaricomycetidae</taxon>
        <taxon>Agaricales</taxon>
        <taxon>Marasmiineae</taxon>
        <taxon>Marasmiaceae</taxon>
        <taxon>Marasmius</taxon>
    </lineage>
</organism>